<feature type="compositionally biased region" description="Acidic residues" evidence="1">
    <location>
        <begin position="438"/>
        <end position="451"/>
    </location>
</feature>
<feature type="domain" description="Dockerin" evidence="3">
    <location>
        <begin position="487"/>
        <end position="548"/>
    </location>
</feature>
<dbReference type="SUPFAM" id="SSF63446">
    <property type="entry name" value="Type I dockerin domain"/>
    <property type="match status" value="1"/>
</dbReference>
<organism evidence="4 5">
    <name type="scientific">Candidatus Egerieicola pullicola</name>
    <dbReference type="NCBI Taxonomy" id="2840775"/>
    <lineage>
        <taxon>Bacteria</taxon>
        <taxon>Bacillati</taxon>
        <taxon>Bacillota</taxon>
        <taxon>Clostridia</taxon>
        <taxon>Eubacteriales</taxon>
        <taxon>Oscillospiraceae</taxon>
        <taxon>Oscillospiraceae incertae sedis</taxon>
        <taxon>Candidatus Egerieicola</taxon>
    </lineage>
</organism>
<dbReference type="Gene3D" id="3.10.620.30">
    <property type="match status" value="1"/>
</dbReference>
<evidence type="ECO:0000256" key="1">
    <source>
        <dbReference type="SAM" id="MobiDB-lite"/>
    </source>
</evidence>
<dbReference type="InterPro" id="IPR002931">
    <property type="entry name" value="Transglutaminase-like"/>
</dbReference>
<dbReference type="InterPro" id="IPR038765">
    <property type="entry name" value="Papain-like_cys_pep_sf"/>
</dbReference>
<reference evidence="4" key="2">
    <citation type="journal article" date="2021" name="PeerJ">
        <title>Extensive microbial diversity within the chicken gut microbiome revealed by metagenomics and culture.</title>
        <authorList>
            <person name="Gilroy R."/>
            <person name="Ravi A."/>
            <person name="Getino M."/>
            <person name="Pursley I."/>
            <person name="Horton D.L."/>
            <person name="Alikhan N.F."/>
            <person name="Baker D."/>
            <person name="Gharbi K."/>
            <person name="Hall N."/>
            <person name="Watson M."/>
            <person name="Adriaenssens E.M."/>
            <person name="Foster-Nyarko E."/>
            <person name="Jarju S."/>
            <person name="Secka A."/>
            <person name="Antonio M."/>
            <person name="Oren A."/>
            <person name="Chaudhuri R.R."/>
            <person name="La Ragione R."/>
            <person name="Hildebrand F."/>
            <person name="Pallen M.J."/>
        </authorList>
    </citation>
    <scope>NUCLEOTIDE SEQUENCE</scope>
    <source>
        <strain evidence="4">CHK184-25365</strain>
    </source>
</reference>
<feature type="signal peptide" evidence="2">
    <location>
        <begin position="1"/>
        <end position="26"/>
    </location>
</feature>
<protein>
    <recommendedName>
        <fullName evidence="3">Dockerin domain-containing protein</fullName>
    </recommendedName>
</protein>
<dbReference type="Pfam" id="PF01841">
    <property type="entry name" value="Transglut_core"/>
    <property type="match status" value="1"/>
</dbReference>
<dbReference type="Gene3D" id="1.10.1330.10">
    <property type="entry name" value="Dockerin domain"/>
    <property type="match status" value="1"/>
</dbReference>
<reference evidence="4" key="1">
    <citation type="submission" date="2020-10" db="EMBL/GenBank/DDBJ databases">
        <authorList>
            <person name="Gilroy R."/>
        </authorList>
    </citation>
    <scope>NUCLEOTIDE SEQUENCE</scope>
    <source>
        <strain evidence="4">CHK184-25365</strain>
    </source>
</reference>
<comment type="caution">
    <text evidence="4">The sequence shown here is derived from an EMBL/GenBank/DDBJ whole genome shotgun (WGS) entry which is preliminary data.</text>
</comment>
<name>A0A9D1AHA4_9FIRM</name>
<dbReference type="Proteomes" id="UP000886749">
    <property type="component" value="Unassembled WGS sequence"/>
</dbReference>
<evidence type="ECO:0000256" key="2">
    <source>
        <dbReference type="SAM" id="SignalP"/>
    </source>
</evidence>
<sequence>MKQFWKRSLAAVAAALVLGTSGMAVSAQTPVTLESSVISAAWNNSARISPEGEYTQVKQAIYEGLLAHQDTIDVSGLGLPADQEVVQDVYVSVLKDHPELFWPMAAAGYSYNPADNMVVSLHANYYYTAEELPAMQAEINAVVEQMKANTQGLSDFHKLLVIHDWLAERMTYDDEVAGSTQLTSGRTAYDALVRHQGVCEAYDFGFRLLANALGFETGYAMTAGHIWSMVKLDGEWYHVDVTHDDPSINGIEVIPGFVSHTYFLVSDAGVQDANHDNGVFEATHTATSTRYDGDALFFRDWQTYHDGAAVWNGQVYLAVNNTLMTGDFSGSLEGLTSVDTGLLSVSSVAAYPDGTSGLLLTGRETSGEGEGLYRFSQDGLEKLADLSSPEYFNDPSAVVWCSYARENQDGTISVPIASSLLPQFLETVVTLPAPEPEPTPDPDPEPEPDPEPCEHPNRTWILSAAPTRETDGLLQGVCPDCGETVTQALPYGDLDLDGAVNVTDVMVLAQCIVNDTGVLEGLDLNFDGNGEVNVADVMTLAQMVVNGK</sequence>
<dbReference type="AlphaFoldDB" id="A0A9D1AHA4"/>
<dbReference type="InterPro" id="IPR036439">
    <property type="entry name" value="Dockerin_dom_sf"/>
</dbReference>
<evidence type="ECO:0000259" key="3">
    <source>
        <dbReference type="PROSITE" id="PS51766"/>
    </source>
</evidence>
<gene>
    <name evidence="4" type="ORF">IAB36_01380</name>
</gene>
<feature type="region of interest" description="Disordered" evidence="1">
    <location>
        <begin position="431"/>
        <end position="457"/>
    </location>
</feature>
<proteinExistence type="predicted"/>
<keyword evidence="2" id="KW-0732">Signal</keyword>
<evidence type="ECO:0000313" key="5">
    <source>
        <dbReference type="Proteomes" id="UP000886749"/>
    </source>
</evidence>
<dbReference type="InterPro" id="IPR016134">
    <property type="entry name" value="Dockerin_dom"/>
</dbReference>
<accession>A0A9D1AHA4</accession>
<dbReference type="SUPFAM" id="SSF54001">
    <property type="entry name" value="Cysteine proteinases"/>
    <property type="match status" value="1"/>
</dbReference>
<evidence type="ECO:0000313" key="4">
    <source>
        <dbReference type="EMBL" id="HIR40462.1"/>
    </source>
</evidence>
<dbReference type="EMBL" id="DVGY01000034">
    <property type="protein sequence ID" value="HIR40462.1"/>
    <property type="molecule type" value="Genomic_DNA"/>
</dbReference>
<dbReference type="PROSITE" id="PS51766">
    <property type="entry name" value="DOCKERIN"/>
    <property type="match status" value="1"/>
</dbReference>
<dbReference type="GO" id="GO:0000272">
    <property type="term" value="P:polysaccharide catabolic process"/>
    <property type="evidence" value="ECO:0007669"/>
    <property type="project" value="InterPro"/>
</dbReference>
<feature type="chain" id="PRO_5039171997" description="Dockerin domain-containing protein" evidence="2">
    <location>
        <begin position="27"/>
        <end position="548"/>
    </location>
</feature>
<dbReference type="CDD" id="cd14256">
    <property type="entry name" value="Dockerin_I"/>
    <property type="match status" value="1"/>
</dbReference>